<sequence length="108" mass="12695">MYTVKQLIRHYNTSTRYRITNILLFEIKRILRFSQLSLELLDNPVCLQWIPSHVGGAWKETFEELDGMGCDLSDPSSFVLSHSEIHSLHRVNLNLTWRKPPVQHWYGA</sequence>
<evidence type="ECO:0000313" key="2">
    <source>
        <dbReference type="Proteomes" id="UP000887159"/>
    </source>
</evidence>
<evidence type="ECO:0008006" key="3">
    <source>
        <dbReference type="Google" id="ProtNLM"/>
    </source>
</evidence>
<keyword evidence="2" id="KW-1185">Reference proteome</keyword>
<dbReference type="Proteomes" id="UP000887159">
    <property type="component" value="Unassembled WGS sequence"/>
</dbReference>
<dbReference type="EMBL" id="BMAU01021369">
    <property type="protein sequence ID" value="GFY24078.1"/>
    <property type="molecule type" value="Genomic_DNA"/>
</dbReference>
<proteinExistence type="predicted"/>
<gene>
    <name evidence="1" type="ORF">TNCV_1011311</name>
</gene>
<name>A0A8X7B9K5_TRICX</name>
<accession>A0A8X7B9K5</accession>
<comment type="caution">
    <text evidence="1">The sequence shown here is derived from an EMBL/GenBank/DDBJ whole genome shotgun (WGS) entry which is preliminary data.</text>
</comment>
<organism evidence="1 2">
    <name type="scientific">Trichonephila clavipes</name>
    <name type="common">Golden silk orbweaver</name>
    <name type="synonym">Nephila clavipes</name>
    <dbReference type="NCBI Taxonomy" id="2585209"/>
    <lineage>
        <taxon>Eukaryota</taxon>
        <taxon>Metazoa</taxon>
        <taxon>Ecdysozoa</taxon>
        <taxon>Arthropoda</taxon>
        <taxon>Chelicerata</taxon>
        <taxon>Arachnida</taxon>
        <taxon>Araneae</taxon>
        <taxon>Araneomorphae</taxon>
        <taxon>Entelegynae</taxon>
        <taxon>Araneoidea</taxon>
        <taxon>Nephilidae</taxon>
        <taxon>Trichonephila</taxon>
    </lineage>
</organism>
<evidence type="ECO:0000313" key="1">
    <source>
        <dbReference type="EMBL" id="GFY24078.1"/>
    </source>
</evidence>
<dbReference type="AlphaFoldDB" id="A0A8X7B9K5"/>
<protein>
    <recommendedName>
        <fullName evidence="3">RNase H type-1 domain-containing protein</fullName>
    </recommendedName>
</protein>
<reference evidence="1" key="1">
    <citation type="submission" date="2020-08" db="EMBL/GenBank/DDBJ databases">
        <title>Multicomponent nature underlies the extraordinary mechanical properties of spider dragline silk.</title>
        <authorList>
            <person name="Kono N."/>
            <person name="Nakamura H."/>
            <person name="Mori M."/>
            <person name="Yoshida Y."/>
            <person name="Ohtoshi R."/>
            <person name="Malay A.D."/>
            <person name="Moran D.A.P."/>
            <person name="Tomita M."/>
            <person name="Numata K."/>
            <person name="Arakawa K."/>
        </authorList>
    </citation>
    <scope>NUCLEOTIDE SEQUENCE</scope>
</reference>